<accession>A0A078H8C5</accession>
<dbReference type="Proteomes" id="UP000028999">
    <property type="component" value="Unassembled WGS sequence"/>
</dbReference>
<organism evidence="2 3">
    <name type="scientific">Brassica napus</name>
    <name type="common">Rape</name>
    <dbReference type="NCBI Taxonomy" id="3708"/>
    <lineage>
        <taxon>Eukaryota</taxon>
        <taxon>Viridiplantae</taxon>
        <taxon>Streptophyta</taxon>
        <taxon>Embryophyta</taxon>
        <taxon>Tracheophyta</taxon>
        <taxon>Spermatophyta</taxon>
        <taxon>Magnoliopsida</taxon>
        <taxon>eudicotyledons</taxon>
        <taxon>Gunneridae</taxon>
        <taxon>Pentapetalae</taxon>
        <taxon>rosids</taxon>
        <taxon>malvids</taxon>
        <taxon>Brassicales</taxon>
        <taxon>Brassicaceae</taxon>
        <taxon>Brassiceae</taxon>
        <taxon>Brassica</taxon>
    </lineage>
</organism>
<reference evidence="2" key="2">
    <citation type="submission" date="2014-06" db="EMBL/GenBank/DDBJ databases">
        <authorList>
            <person name="Genoscope - CEA"/>
        </authorList>
    </citation>
    <scope>NUCLEOTIDE SEQUENCE</scope>
</reference>
<evidence type="ECO:0000313" key="1">
    <source>
        <dbReference type="EMBL" id="CAF1738913.1"/>
    </source>
</evidence>
<proteinExistence type="predicted"/>
<reference evidence="2 3" key="1">
    <citation type="journal article" date="2014" name="Science">
        <title>Plant genetics. Early allopolyploid evolution in the post-Neolithic Brassica napus oilseed genome.</title>
        <authorList>
            <person name="Chalhoub B."/>
            <person name="Denoeud F."/>
            <person name="Liu S."/>
            <person name="Parkin I.A."/>
            <person name="Tang H."/>
            <person name="Wang X."/>
            <person name="Chiquet J."/>
            <person name="Belcram H."/>
            <person name="Tong C."/>
            <person name="Samans B."/>
            <person name="Correa M."/>
            <person name="Da Silva C."/>
            <person name="Just J."/>
            <person name="Falentin C."/>
            <person name="Koh C.S."/>
            <person name="Le Clainche I."/>
            <person name="Bernard M."/>
            <person name="Bento P."/>
            <person name="Noel B."/>
            <person name="Labadie K."/>
            <person name="Alberti A."/>
            <person name="Charles M."/>
            <person name="Arnaud D."/>
            <person name="Guo H."/>
            <person name="Daviaud C."/>
            <person name="Alamery S."/>
            <person name="Jabbari K."/>
            <person name="Zhao M."/>
            <person name="Edger P.P."/>
            <person name="Chelaifa H."/>
            <person name="Tack D."/>
            <person name="Lassalle G."/>
            <person name="Mestiri I."/>
            <person name="Schnel N."/>
            <person name="Le Paslier M.C."/>
            <person name="Fan G."/>
            <person name="Renault V."/>
            <person name="Bayer P.E."/>
            <person name="Golicz A.A."/>
            <person name="Manoli S."/>
            <person name="Lee T.H."/>
            <person name="Thi V.H."/>
            <person name="Chalabi S."/>
            <person name="Hu Q."/>
            <person name="Fan C."/>
            <person name="Tollenaere R."/>
            <person name="Lu Y."/>
            <person name="Battail C."/>
            <person name="Shen J."/>
            <person name="Sidebottom C.H."/>
            <person name="Wang X."/>
            <person name="Canaguier A."/>
            <person name="Chauveau A."/>
            <person name="Berard A."/>
            <person name="Deniot G."/>
            <person name="Guan M."/>
            <person name="Liu Z."/>
            <person name="Sun F."/>
            <person name="Lim Y.P."/>
            <person name="Lyons E."/>
            <person name="Town C.D."/>
            <person name="Bancroft I."/>
            <person name="Wang X."/>
            <person name="Meng J."/>
            <person name="Ma J."/>
            <person name="Pires J.C."/>
            <person name="King G.J."/>
            <person name="Brunel D."/>
            <person name="Delourme R."/>
            <person name="Renard M."/>
            <person name="Aury J.M."/>
            <person name="Adams K.L."/>
            <person name="Batley J."/>
            <person name="Snowdon R.J."/>
            <person name="Tost J."/>
            <person name="Edwards D."/>
            <person name="Zhou Y."/>
            <person name="Hua W."/>
            <person name="Sharpe A.G."/>
            <person name="Paterson A.H."/>
            <person name="Guan C."/>
            <person name="Wincker P."/>
        </authorList>
    </citation>
    <scope>NUCLEOTIDE SEQUENCE [LARGE SCALE GENOMIC DNA]</scope>
    <source>
        <strain evidence="3">cv. Darmor-bzh</strain>
    </source>
</reference>
<evidence type="ECO:0000313" key="2">
    <source>
        <dbReference type="EMBL" id="CDY33108.1"/>
    </source>
</evidence>
<gene>
    <name evidence="2" type="primary">BnaC09g22040D</name>
    <name evidence="1" type="ORF">DARMORV10_C09P31420.1</name>
    <name evidence="2" type="ORF">GSBRNA2T00053771001</name>
</gene>
<keyword evidence="3" id="KW-1185">Reference proteome</keyword>
<dbReference type="AlphaFoldDB" id="A0A078H8C5"/>
<dbReference type="EMBL" id="HG994373">
    <property type="protein sequence ID" value="CAF1738913.1"/>
    <property type="molecule type" value="Genomic_DNA"/>
</dbReference>
<dbReference type="Gramene" id="CDY33108">
    <property type="protein sequence ID" value="CDY33108"/>
    <property type="gene ID" value="GSBRNA2T00053771001"/>
</dbReference>
<name>A0A078H8C5_BRANA</name>
<dbReference type="EMBL" id="LK032306">
    <property type="protein sequence ID" value="CDY33108.1"/>
    <property type="molecule type" value="Genomic_DNA"/>
</dbReference>
<reference evidence="1" key="3">
    <citation type="submission" date="2021-01" db="EMBL/GenBank/DDBJ databases">
        <authorList>
            <consortium name="Genoscope - CEA"/>
            <person name="William W."/>
        </authorList>
    </citation>
    <scope>NUCLEOTIDE SEQUENCE</scope>
</reference>
<dbReference type="Proteomes" id="UP001295469">
    <property type="component" value="Chromosome C09"/>
</dbReference>
<evidence type="ECO:0000313" key="3">
    <source>
        <dbReference type="Proteomes" id="UP000028999"/>
    </source>
</evidence>
<sequence>MVKGLQILVRNLPRPTYIKPRVKKVKPIRWSTVSKIDHATGDQLKVVTN</sequence>
<dbReference type="PaxDb" id="3708-A0A078H8C5"/>
<protein>
    <submittedName>
        <fullName evidence="1">(rape) hypothetical protein</fullName>
    </submittedName>
    <submittedName>
        <fullName evidence="2">BnaC09g22040D protein</fullName>
    </submittedName>
</protein>